<dbReference type="Proteomes" id="UP000887540">
    <property type="component" value="Unplaced"/>
</dbReference>
<proteinExistence type="predicted"/>
<reference evidence="2" key="1">
    <citation type="submission" date="2022-11" db="UniProtKB">
        <authorList>
            <consortium name="WormBaseParasite"/>
        </authorList>
    </citation>
    <scope>IDENTIFICATION</scope>
</reference>
<protein>
    <submittedName>
        <fullName evidence="2">Uncharacterized protein</fullName>
    </submittedName>
</protein>
<dbReference type="AlphaFoldDB" id="A0A914D315"/>
<organism evidence="1 2">
    <name type="scientific">Acrobeloides nanus</name>
    <dbReference type="NCBI Taxonomy" id="290746"/>
    <lineage>
        <taxon>Eukaryota</taxon>
        <taxon>Metazoa</taxon>
        <taxon>Ecdysozoa</taxon>
        <taxon>Nematoda</taxon>
        <taxon>Chromadorea</taxon>
        <taxon>Rhabditida</taxon>
        <taxon>Tylenchina</taxon>
        <taxon>Cephalobomorpha</taxon>
        <taxon>Cephaloboidea</taxon>
        <taxon>Cephalobidae</taxon>
        <taxon>Acrobeloides</taxon>
    </lineage>
</organism>
<evidence type="ECO:0000313" key="1">
    <source>
        <dbReference type="Proteomes" id="UP000887540"/>
    </source>
</evidence>
<evidence type="ECO:0000313" key="2">
    <source>
        <dbReference type="WBParaSite" id="ACRNAN_scaffold18096.g22233.t1"/>
    </source>
</evidence>
<sequence>MVNGMLPHASDNDTKNKISGILATLPIDSENVSSKESFATIKPYTSWFHRMTFLISGELTKSSFLGFRNLPKSIYRLCIPLLSSKRAFLK</sequence>
<keyword evidence="1" id="KW-1185">Reference proteome</keyword>
<accession>A0A914D315</accession>
<name>A0A914D315_9BILA</name>
<dbReference type="WBParaSite" id="ACRNAN_scaffold18096.g22233.t1">
    <property type="protein sequence ID" value="ACRNAN_scaffold18096.g22233.t1"/>
    <property type="gene ID" value="ACRNAN_scaffold18096.g22233"/>
</dbReference>